<protein>
    <submittedName>
        <fullName evidence="2">Uncharacterized protein LOC125776310</fullName>
    </submittedName>
</protein>
<evidence type="ECO:0000313" key="1">
    <source>
        <dbReference type="Proteomes" id="UP001652620"/>
    </source>
</evidence>
<accession>A0ABM3J3V1</accession>
<reference evidence="2" key="2">
    <citation type="submission" date="2025-08" db="UniProtKB">
        <authorList>
            <consortium name="RefSeq"/>
        </authorList>
    </citation>
    <scope>IDENTIFICATION</scope>
    <source>
        <tissue evidence="2">Adult</tissue>
    </source>
</reference>
<reference evidence="1" key="1">
    <citation type="submission" date="2025-05" db="UniProtKB">
        <authorList>
            <consortium name="RefSeq"/>
        </authorList>
    </citation>
    <scope>NUCLEOTIDE SEQUENCE [LARGE SCALE GENOMIC DNA]</scope>
</reference>
<organism evidence="1 2">
    <name type="scientific">Bactrocera dorsalis</name>
    <name type="common">Oriental fruit fly</name>
    <name type="synonym">Dacus dorsalis</name>
    <dbReference type="NCBI Taxonomy" id="27457"/>
    <lineage>
        <taxon>Eukaryota</taxon>
        <taxon>Metazoa</taxon>
        <taxon>Ecdysozoa</taxon>
        <taxon>Arthropoda</taxon>
        <taxon>Hexapoda</taxon>
        <taxon>Insecta</taxon>
        <taxon>Pterygota</taxon>
        <taxon>Neoptera</taxon>
        <taxon>Endopterygota</taxon>
        <taxon>Diptera</taxon>
        <taxon>Brachycera</taxon>
        <taxon>Muscomorpha</taxon>
        <taxon>Tephritoidea</taxon>
        <taxon>Tephritidae</taxon>
        <taxon>Bactrocera</taxon>
        <taxon>Bactrocera</taxon>
    </lineage>
</organism>
<keyword evidence="1" id="KW-1185">Reference proteome</keyword>
<proteinExistence type="predicted"/>
<dbReference type="Proteomes" id="UP001652620">
    <property type="component" value="Chromosome 1"/>
</dbReference>
<evidence type="ECO:0000313" key="2">
    <source>
        <dbReference type="RefSeq" id="XP_049303913.1"/>
    </source>
</evidence>
<gene>
    <name evidence="2" type="primary">LOC125776310</name>
</gene>
<dbReference type="RefSeq" id="XP_049303913.1">
    <property type="nucleotide sequence ID" value="XM_049447956.1"/>
</dbReference>
<dbReference type="GeneID" id="125776310"/>
<name>A0ABM3J3V1_BACDO</name>
<sequence length="143" mass="16705">MVMIPVRISKVVITKHLTIDYDSVLACPNSKDQLKKQNESPYELSELVQDINYPYFEENKLPRSRQCILRYCDLHMPKIQEMIEKIPSPRTGAICNEKTGWIPVGFDMQVRQIMSNCIKELLRNHYRKGQTHVELDSVDNAVR</sequence>